<evidence type="ECO:0000313" key="16">
    <source>
        <dbReference type="WBParaSite" id="PSU_v2.g11582.t1"/>
    </source>
</evidence>
<sequence>MPKVVVESFSSSDDETNGFRMKGKGALGGIRNPNNNCFLNSVLQSVCHIPQFGRYIVEIHQRSSNNCYGNWCLLCDLKHHFEHSIVNHVVDANWINRYLDDIFPNHIRGSQEDAHEMLLFLLDAIDRQQQKIRRSHPGKNSSIVEQIFDGKVRCEYTCQTCQKKIACYEPIRGLSIELPENPEFPPEMSKIVEDYFNDEKICHYDCRK</sequence>
<evidence type="ECO:0000256" key="8">
    <source>
        <dbReference type="ARBA" id="ARBA00022807"/>
    </source>
</evidence>
<evidence type="ECO:0000256" key="2">
    <source>
        <dbReference type="ARBA" id="ARBA00004604"/>
    </source>
</evidence>
<evidence type="ECO:0000259" key="14">
    <source>
        <dbReference type="PROSITE" id="PS50235"/>
    </source>
</evidence>
<dbReference type="GO" id="GO:0006508">
    <property type="term" value="P:proteolysis"/>
    <property type="evidence" value="ECO:0007669"/>
    <property type="project" value="UniProtKB-KW"/>
</dbReference>
<reference evidence="16" key="1">
    <citation type="submission" date="2022-11" db="UniProtKB">
        <authorList>
            <consortium name="WormBaseParasite"/>
        </authorList>
    </citation>
    <scope>IDENTIFICATION</scope>
</reference>
<feature type="domain" description="USP" evidence="14">
    <location>
        <begin position="28"/>
        <end position="208"/>
    </location>
</feature>
<dbReference type="InterPro" id="IPR050164">
    <property type="entry name" value="Peptidase_C19"/>
</dbReference>
<keyword evidence="15" id="KW-1185">Reference proteome</keyword>
<evidence type="ECO:0000256" key="7">
    <source>
        <dbReference type="ARBA" id="ARBA00022801"/>
    </source>
</evidence>
<evidence type="ECO:0000256" key="13">
    <source>
        <dbReference type="ARBA" id="ARBA00043009"/>
    </source>
</evidence>
<evidence type="ECO:0000256" key="4">
    <source>
        <dbReference type="ARBA" id="ARBA00012759"/>
    </source>
</evidence>
<dbReference type="GO" id="GO:0042981">
    <property type="term" value="P:regulation of apoptotic process"/>
    <property type="evidence" value="ECO:0007669"/>
    <property type="project" value="TreeGrafter"/>
</dbReference>
<dbReference type="GO" id="GO:0005829">
    <property type="term" value="C:cytosol"/>
    <property type="evidence" value="ECO:0007669"/>
    <property type="project" value="TreeGrafter"/>
</dbReference>
<dbReference type="PANTHER" id="PTHR24006:SF758">
    <property type="entry name" value="UBIQUITIN CARBOXYL-TERMINAL HYDROLASE 36"/>
    <property type="match status" value="1"/>
</dbReference>
<keyword evidence="6" id="KW-0833">Ubl conjugation pathway</keyword>
<keyword evidence="8" id="KW-0788">Thiol protease</keyword>
<dbReference type="InterPro" id="IPR001394">
    <property type="entry name" value="Peptidase_C19_UCH"/>
</dbReference>
<dbReference type="WBParaSite" id="PSU_v2.g11582.t1">
    <property type="protein sequence ID" value="PSU_v2.g11582.t1"/>
    <property type="gene ID" value="PSU_v2.g11582"/>
</dbReference>
<organism evidence="15 16">
    <name type="scientific">Panagrolaimus superbus</name>
    <dbReference type="NCBI Taxonomy" id="310955"/>
    <lineage>
        <taxon>Eukaryota</taxon>
        <taxon>Metazoa</taxon>
        <taxon>Ecdysozoa</taxon>
        <taxon>Nematoda</taxon>
        <taxon>Chromadorea</taxon>
        <taxon>Rhabditida</taxon>
        <taxon>Tylenchina</taxon>
        <taxon>Panagrolaimomorpha</taxon>
        <taxon>Panagrolaimoidea</taxon>
        <taxon>Panagrolaimidae</taxon>
        <taxon>Panagrolaimus</taxon>
    </lineage>
</organism>
<protein>
    <recommendedName>
        <fullName evidence="9">Ubiquitin carboxyl-terminal hydrolase 36</fullName>
        <ecNumber evidence="4">3.4.19.12</ecNumber>
    </recommendedName>
    <alternativeName>
        <fullName evidence="12">Deubiquitinating enzyme 36</fullName>
    </alternativeName>
    <alternativeName>
        <fullName evidence="11">Protein scrawny</fullName>
    </alternativeName>
    <alternativeName>
        <fullName evidence="10">Ubiquitin thioesterase 36</fullName>
    </alternativeName>
    <alternativeName>
        <fullName evidence="13">Ubiquitin-specific-processing protease 36</fullName>
    </alternativeName>
</protein>
<comment type="similarity">
    <text evidence="3">Belongs to the peptidase C19 family.</text>
</comment>
<keyword evidence="5" id="KW-0645">Protease</keyword>
<evidence type="ECO:0000256" key="11">
    <source>
        <dbReference type="ARBA" id="ARBA00042154"/>
    </source>
</evidence>
<dbReference type="SUPFAM" id="SSF54001">
    <property type="entry name" value="Cysteine proteinases"/>
    <property type="match status" value="1"/>
</dbReference>
<dbReference type="Gene3D" id="3.90.70.10">
    <property type="entry name" value="Cysteine proteinases"/>
    <property type="match status" value="1"/>
</dbReference>
<evidence type="ECO:0000256" key="9">
    <source>
        <dbReference type="ARBA" id="ARBA00039432"/>
    </source>
</evidence>
<dbReference type="AlphaFoldDB" id="A0A914XX92"/>
<accession>A0A914XX92</accession>
<evidence type="ECO:0000256" key="12">
    <source>
        <dbReference type="ARBA" id="ARBA00042420"/>
    </source>
</evidence>
<dbReference type="GO" id="GO:0005730">
    <property type="term" value="C:nucleolus"/>
    <property type="evidence" value="ECO:0007669"/>
    <property type="project" value="UniProtKB-SubCell"/>
</dbReference>
<proteinExistence type="inferred from homology"/>
<evidence type="ECO:0000313" key="15">
    <source>
        <dbReference type="Proteomes" id="UP000887577"/>
    </source>
</evidence>
<evidence type="ECO:0000256" key="1">
    <source>
        <dbReference type="ARBA" id="ARBA00000707"/>
    </source>
</evidence>
<dbReference type="GO" id="GO:0004843">
    <property type="term" value="F:cysteine-type deubiquitinase activity"/>
    <property type="evidence" value="ECO:0007669"/>
    <property type="project" value="UniProtKB-EC"/>
</dbReference>
<evidence type="ECO:0000256" key="6">
    <source>
        <dbReference type="ARBA" id="ARBA00022786"/>
    </source>
</evidence>
<dbReference type="EC" id="3.4.19.12" evidence="4"/>
<dbReference type="InterPro" id="IPR028889">
    <property type="entry name" value="USP"/>
</dbReference>
<dbReference type="PANTHER" id="PTHR24006">
    <property type="entry name" value="UBIQUITIN CARBOXYL-TERMINAL HYDROLASE"/>
    <property type="match status" value="1"/>
</dbReference>
<dbReference type="Proteomes" id="UP000887577">
    <property type="component" value="Unplaced"/>
</dbReference>
<evidence type="ECO:0000256" key="5">
    <source>
        <dbReference type="ARBA" id="ARBA00022670"/>
    </source>
</evidence>
<evidence type="ECO:0000256" key="3">
    <source>
        <dbReference type="ARBA" id="ARBA00009085"/>
    </source>
</evidence>
<keyword evidence="7" id="KW-0378">Hydrolase</keyword>
<name>A0A914XX92_9BILA</name>
<comment type="catalytic activity">
    <reaction evidence="1">
        <text>Thiol-dependent hydrolysis of ester, thioester, amide, peptide and isopeptide bonds formed by the C-terminal Gly of ubiquitin (a 76-residue protein attached to proteins as an intracellular targeting signal).</text>
        <dbReference type="EC" id="3.4.19.12"/>
    </reaction>
</comment>
<dbReference type="Pfam" id="PF00443">
    <property type="entry name" value="UCH"/>
    <property type="match status" value="1"/>
</dbReference>
<dbReference type="InterPro" id="IPR038765">
    <property type="entry name" value="Papain-like_cys_pep_sf"/>
</dbReference>
<evidence type="ECO:0000256" key="10">
    <source>
        <dbReference type="ARBA" id="ARBA00041300"/>
    </source>
</evidence>
<dbReference type="GO" id="GO:0016579">
    <property type="term" value="P:protein deubiquitination"/>
    <property type="evidence" value="ECO:0007669"/>
    <property type="project" value="InterPro"/>
</dbReference>
<comment type="subcellular location">
    <subcellularLocation>
        <location evidence="2">Nucleus</location>
        <location evidence="2">Nucleolus</location>
    </subcellularLocation>
</comment>
<dbReference type="PROSITE" id="PS50235">
    <property type="entry name" value="USP_3"/>
    <property type="match status" value="1"/>
</dbReference>